<evidence type="ECO:0000256" key="10">
    <source>
        <dbReference type="ARBA" id="ARBA00046435"/>
    </source>
</evidence>
<sequence length="397" mass="44910">MSKMNEMPPAFLAPEWVLRGQRDYGYPEGIRLRAHRVMAETQKLVDQTNKATERMQEDVNKKLEDPGCPDVEGELYRKLEEMVEEIEALQMLGTRLEGAIESCSEALSITLLCLAERQKYVGASPDRVESELMKERELIERVISLLHCTLKQTNEQTRLNRSATYFLERDLQDNFQAEQIDSFCCILTKPPPNVVYAEEPDLTTPGVSSEDWNTITNMKVSKLEQQRRNSISLRAQAQSTLERTATDLRRQHQATGGAIEENTQDNRKAKEEMEESLAKVLADTESVDNNMASLGESIEAKQGQLSVAQVQLAARSQRPRIEQCQDAAQVQLLAMVQELSAYISGLSESLSLVEVELRSLNRSQVFLEEQIQIRANALKNNEATYGLLQQKANCHSF</sequence>
<evidence type="ECO:0000313" key="13">
    <source>
        <dbReference type="EMBL" id="KAG5841085.1"/>
    </source>
</evidence>
<keyword evidence="5" id="KW-0175">Coiled coil</keyword>
<gene>
    <name evidence="13" type="ORF">ANANG_G00195850</name>
</gene>
<dbReference type="Proteomes" id="UP001044222">
    <property type="component" value="Chromosome 10"/>
</dbReference>
<keyword evidence="8 11" id="KW-0966">Cell projection</keyword>
<dbReference type="GO" id="GO:0005930">
    <property type="term" value="C:axoneme"/>
    <property type="evidence" value="ECO:0007669"/>
    <property type="project" value="UniProtKB-SubCell"/>
</dbReference>
<evidence type="ECO:0000256" key="4">
    <source>
        <dbReference type="ARBA" id="ARBA00022846"/>
    </source>
</evidence>
<dbReference type="AlphaFoldDB" id="A0A9D3M1Y3"/>
<name>A0A9D3M1Y3_ANGAN</name>
<comment type="similarity">
    <text evidence="2 11">Belongs to the tektin family.</text>
</comment>
<dbReference type="InterPro" id="IPR048256">
    <property type="entry name" value="Tektin-like"/>
</dbReference>
<evidence type="ECO:0000256" key="9">
    <source>
        <dbReference type="ARBA" id="ARBA00045224"/>
    </source>
</evidence>
<dbReference type="InterPro" id="IPR000435">
    <property type="entry name" value="Tektins"/>
</dbReference>
<evidence type="ECO:0000256" key="3">
    <source>
        <dbReference type="ARBA" id="ARBA00022490"/>
    </source>
</evidence>
<evidence type="ECO:0000256" key="2">
    <source>
        <dbReference type="ARBA" id="ARBA00007209"/>
    </source>
</evidence>
<comment type="subcellular location">
    <subcellularLocation>
        <location evidence="11">Cytoplasm</location>
        <location evidence="11">Cytoskeleton</location>
        <location evidence="11">Cilium axoneme</location>
    </subcellularLocation>
    <subcellularLocation>
        <location evidence="1">Cytoplasm</location>
        <location evidence="1">Cytoskeleton</location>
        <location evidence="1">Flagellum axoneme</location>
    </subcellularLocation>
</comment>
<protein>
    <recommendedName>
        <fullName evidence="11">Tektin</fullName>
    </recommendedName>
</protein>
<dbReference type="GO" id="GO:0060294">
    <property type="term" value="P:cilium movement involved in cell motility"/>
    <property type="evidence" value="ECO:0007669"/>
    <property type="project" value="UniProtKB-UniRule"/>
</dbReference>
<keyword evidence="7" id="KW-0206">Cytoskeleton</keyword>
<feature type="region of interest" description="Disordered" evidence="12">
    <location>
        <begin position="242"/>
        <end position="277"/>
    </location>
</feature>
<accession>A0A9D3M1Y3</accession>
<keyword evidence="6 11" id="KW-0969">Cilium</keyword>
<dbReference type="GO" id="GO:0060271">
    <property type="term" value="P:cilium assembly"/>
    <property type="evidence" value="ECO:0007669"/>
    <property type="project" value="UniProtKB-UniRule"/>
</dbReference>
<evidence type="ECO:0000256" key="5">
    <source>
        <dbReference type="ARBA" id="ARBA00023054"/>
    </source>
</evidence>
<dbReference type="Pfam" id="PF03148">
    <property type="entry name" value="Tektin"/>
    <property type="match status" value="1"/>
</dbReference>
<dbReference type="GO" id="GO:0015630">
    <property type="term" value="C:microtubule cytoskeleton"/>
    <property type="evidence" value="ECO:0007669"/>
    <property type="project" value="UniProtKB-UniRule"/>
</dbReference>
<dbReference type="GO" id="GO:0005634">
    <property type="term" value="C:nucleus"/>
    <property type="evidence" value="ECO:0007669"/>
    <property type="project" value="TreeGrafter"/>
</dbReference>
<comment type="function">
    <text evidence="9">Microtubule inner protein (MIP) part of the dynein-decorated doublet microtubules (DMTs) in cilia and flagellar axoneme. Forms filamentous polymers in the walls of ciliary and flagellar microtubules.</text>
</comment>
<evidence type="ECO:0000256" key="6">
    <source>
        <dbReference type="ARBA" id="ARBA00023069"/>
    </source>
</evidence>
<evidence type="ECO:0000256" key="11">
    <source>
        <dbReference type="RuleBase" id="RU367040"/>
    </source>
</evidence>
<reference evidence="13" key="1">
    <citation type="submission" date="2021-01" db="EMBL/GenBank/DDBJ databases">
        <title>A chromosome-scale assembly of European eel, Anguilla anguilla.</title>
        <authorList>
            <person name="Henkel C."/>
            <person name="Jong-Raadsen S.A."/>
            <person name="Dufour S."/>
            <person name="Weltzien F.-A."/>
            <person name="Palstra A.P."/>
            <person name="Pelster B."/>
            <person name="Spaink H.P."/>
            <person name="Van Den Thillart G.E."/>
            <person name="Jansen H."/>
            <person name="Zahm M."/>
            <person name="Klopp C."/>
            <person name="Cedric C."/>
            <person name="Louis A."/>
            <person name="Berthelot C."/>
            <person name="Parey E."/>
            <person name="Roest Crollius H."/>
            <person name="Montfort J."/>
            <person name="Robinson-Rechavi M."/>
            <person name="Bucao C."/>
            <person name="Bouchez O."/>
            <person name="Gislard M."/>
            <person name="Lluch J."/>
            <person name="Milhes M."/>
            <person name="Lampietro C."/>
            <person name="Lopez Roques C."/>
            <person name="Donnadieu C."/>
            <person name="Braasch I."/>
            <person name="Desvignes T."/>
            <person name="Postlethwait J."/>
            <person name="Bobe J."/>
            <person name="Guiguen Y."/>
            <person name="Dirks R."/>
        </authorList>
    </citation>
    <scope>NUCLEOTIDE SEQUENCE</scope>
    <source>
        <strain evidence="13">Tag_6206</strain>
        <tissue evidence="13">Liver</tissue>
    </source>
</reference>
<keyword evidence="4 11" id="KW-0282">Flagellum</keyword>
<organism evidence="13 14">
    <name type="scientific">Anguilla anguilla</name>
    <name type="common">European freshwater eel</name>
    <name type="synonym">Muraena anguilla</name>
    <dbReference type="NCBI Taxonomy" id="7936"/>
    <lineage>
        <taxon>Eukaryota</taxon>
        <taxon>Metazoa</taxon>
        <taxon>Chordata</taxon>
        <taxon>Craniata</taxon>
        <taxon>Vertebrata</taxon>
        <taxon>Euteleostomi</taxon>
        <taxon>Actinopterygii</taxon>
        <taxon>Neopterygii</taxon>
        <taxon>Teleostei</taxon>
        <taxon>Anguilliformes</taxon>
        <taxon>Anguillidae</taxon>
        <taxon>Anguilla</taxon>
    </lineage>
</organism>
<comment type="caution">
    <text evidence="13">The sequence shown here is derived from an EMBL/GenBank/DDBJ whole genome shotgun (WGS) entry which is preliminary data.</text>
</comment>
<keyword evidence="14" id="KW-1185">Reference proteome</keyword>
<keyword evidence="3" id="KW-0963">Cytoplasm</keyword>
<proteinExistence type="inferred from homology"/>
<dbReference type="PANTHER" id="PTHR19960:SF25">
    <property type="entry name" value="TEKTIN-1"/>
    <property type="match status" value="1"/>
</dbReference>
<evidence type="ECO:0000256" key="8">
    <source>
        <dbReference type="ARBA" id="ARBA00023273"/>
    </source>
</evidence>
<evidence type="ECO:0000256" key="1">
    <source>
        <dbReference type="ARBA" id="ARBA00004611"/>
    </source>
</evidence>
<evidence type="ECO:0000256" key="12">
    <source>
        <dbReference type="SAM" id="MobiDB-lite"/>
    </source>
</evidence>
<evidence type="ECO:0000313" key="14">
    <source>
        <dbReference type="Proteomes" id="UP001044222"/>
    </source>
</evidence>
<dbReference type="PANTHER" id="PTHR19960">
    <property type="entry name" value="TEKTIN"/>
    <property type="match status" value="1"/>
</dbReference>
<evidence type="ECO:0000256" key="7">
    <source>
        <dbReference type="ARBA" id="ARBA00023212"/>
    </source>
</evidence>
<dbReference type="EMBL" id="JAFIRN010000010">
    <property type="protein sequence ID" value="KAG5841085.1"/>
    <property type="molecule type" value="Genomic_DNA"/>
</dbReference>
<comment type="subunit">
    <text evidence="10">Microtubule inner protein component of sperm flagellar doublet microtubules.</text>
</comment>